<comment type="caution">
    <text evidence="2">The sequence shown here is derived from an EMBL/GenBank/DDBJ whole genome shotgun (WGS) entry which is preliminary data.</text>
</comment>
<dbReference type="OrthoDB" id="2037998at2"/>
<dbReference type="SUPFAM" id="SSF69360">
    <property type="entry name" value="Cell wall binding repeat"/>
    <property type="match status" value="1"/>
</dbReference>
<accession>A0A133ZV41</accession>
<evidence type="ECO:0000256" key="1">
    <source>
        <dbReference type="ARBA" id="ARBA00022737"/>
    </source>
</evidence>
<gene>
    <name evidence="2" type="ORF">HMPREF1866_00911</name>
</gene>
<dbReference type="AlphaFoldDB" id="A0A133ZV41"/>
<keyword evidence="3" id="KW-1185">Reference proteome</keyword>
<sequence length="324" mass="36220">MKERKKNMDSAFLAGETLLGGNYSQYTPSGKGLLAQQGRLGKIPHFGDKIYFYSPKLKRVSHVGIVTSVSKSGERYDIETAEGNTSSISFDRNGGCVAKKRYSFTLAEVGGTNRINCFCSPNFLESTCTAGGFVKVALEEVGYEEKASNANLEDKHANRGQANYTKYGAWYKENCGGDHPAYWCEQFVSWCAYMACKAHKEALKSGWVEIAGRWQYLEKGKPIKGQWLQVGGRWYVFDGSGNMIQGWFKSEDDWYYLNPTDGAMLSGQWIKVDGSDYYLTQSGVMARNVYILTDGVYYKVDENGKFIEEYKSTPADVESVGIAE</sequence>
<protein>
    <submittedName>
        <fullName evidence="2">Cell wall-binding repeat protein</fullName>
    </submittedName>
</protein>
<dbReference type="STRING" id="467210.HMPREF1866_00911"/>
<dbReference type="Proteomes" id="UP000070394">
    <property type="component" value="Unassembled WGS sequence"/>
</dbReference>
<evidence type="ECO:0000313" key="3">
    <source>
        <dbReference type="Proteomes" id="UP000070394"/>
    </source>
</evidence>
<name>A0A133ZV41_9FIRM</name>
<dbReference type="Gene3D" id="2.10.270.10">
    <property type="entry name" value="Cholin Binding"/>
    <property type="match status" value="1"/>
</dbReference>
<proteinExistence type="predicted"/>
<reference evidence="3" key="1">
    <citation type="submission" date="2016-01" db="EMBL/GenBank/DDBJ databases">
        <authorList>
            <person name="Mitreva M."/>
            <person name="Pepin K.H."/>
            <person name="Mihindukulasuriya K.A."/>
            <person name="Fulton R."/>
            <person name="Fronick C."/>
            <person name="O'Laughlin M."/>
            <person name="Miner T."/>
            <person name="Herter B."/>
            <person name="Rosa B.A."/>
            <person name="Cordes M."/>
            <person name="Tomlinson C."/>
            <person name="Wollam A."/>
            <person name="Palsikar V.B."/>
            <person name="Mardis E.R."/>
            <person name="Wilson R.K."/>
        </authorList>
    </citation>
    <scope>NUCLEOTIDE SEQUENCE [LARGE SCALE GENOMIC DNA]</scope>
    <source>
        <strain evidence="3">DNF00896</strain>
    </source>
</reference>
<dbReference type="InterPro" id="IPR018337">
    <property type="entry name" value="Cell_wall/Cho-bd_repeat"/>
</dbReference>
<organism evidence="2 3">
    <name type="scientific">Lachnoanaerobaculum saburreum</name>
    <dbReference type="NCBI Taxonomy" id="467210"/>
    <lineage>
        <taxon>Bacteria</taxon>
        <taxon>Bacillati</taxon>
        <taxon>Bacillota</taxon>
        <taxon>Clostridia</taxon>
        <taxon>Lachnospirales</taxon>
        <taxon>Lachnospiraceae</taxon>
        <taxon>Lachnoanaerobaculum</taxon>
    </lineage>
</organism>
<dbReference type="EMBL" id="LSDA01000035">
    <property type="protein sequence ID" value="KXB59308.1"/>
    <property type="molecule type" value="Genomic_DNA"/>
</dbReference>
<dbReference type="PATRIC" id="fig|467210.3.peg.899"/>
<keyword evidence="1" id="KW-0677">Repeat</keyword>
<evidence type="ECO:0000313" key="2">
    <source>
        <dbReference type="EMBL" id="KXB59308.1"/>
    </source>
</evidence>
<dbReference type="Pfam" id="PF19127">
    <property type="entry name" value="Choline_bind_3"/>
    <property type="match status" value="1"/>
</dbReference>